<evidence type="ECO:0000256" key="2">
    <source>
        <dbReference type="SAM" id="MobiDB-lite"/>
    </source>
</evidence>
<protein>
    <submittedName>
        <fullName evidence="3">Putative reverse transcriptase domain-containing protein</fullName>
    </submittedName>
</protein>
<keyword evidence="1" id="KW-0175">Coiled coil</keyword>
<feature type="region of interest" description="Disordered" evidence="2">
    <location>
        <begin position="1"/>
        <end position="71"/>
    </location>
</feature>
<dbReference type="PANTHER" id="PTHR46148">
    <property type="entry name" value="CHROMO DOMAIN-CONTAINING PROTEIN"/>
    <property type="match status" value="1"/>
</dbReference>
<gene>
    <name evidence="3" type="ORF">Tci_027954</name>
</gene>
<feature type="compositionally biased region" description="Basic and acidic residues" evidence="2">
    <location>
        <begin position="1"/>
        <end position="30"/>
    </location>
</feature>
<feature type="non-terminal residue" evidence="3">
    <location>
        <position position="1"/>
    </location>
</feature>
<accession>A0A6L2L340</accession>
<keyword evidence="3" id="KW-0808">Transferase</keyword>
<dbReference type="GO" id="GO:0003964">
    <property type="term" value="F:RNA-directed DNA polymerase activity"/>
    <property type="evidence" value="ECO:0007669"/>
    <property type="project" value="UniProtKB-KW"/>
</dbReference>
<comment type="caution">
    <text evidence="3">The sequence shown here is derived from an EMBL/GenBank/DDBJ whole genome shotgun (WGS) entry which is preliminary data.</text>
</comment>
<dbReference type="SUPFAM" id="SSF56112">
    <property type="entry name" value="Protein kinase-like (PK-like)"/>
    <property type="match status" value="1"/>
</dbReference>
<dbReference type="Gene3D" id="1.10.510.10">
    <property type="entry name" value="Transferase(Phosphotransferase) domain 1"/>
    <property type="match status" value="1"/>
</dbReference>
<sequence length="766" mass="85061">DGSTTAKEKGRVEHFGITLEKEEEGKHDASAHQNMAKIKYPNEDQRPTKGASTSGPIKEDDTQSISSDRRSNEDDWDEFLCLPSSSSNCLYYPHTGTGVQSRVIHRDVKSSNVFLDDKLTGKIFDFRVSIISPTNQLGNANGYTGLIRGTFGYVDAEPALNLTLDEQQHSLDGPNTTLKKPGHYGVRRALMIRRQWNNHIIENARSLLSTKSPSKFKLFSNVGELVSIRNAMRSRIQAACDPQKSYADVSHKPLKFQVGDKVKLKSSSWKEVIRFGKRGKLNLSTFHVSNLKKCFFDESLVIPLDEIQIDNNLYFVDEPVKILDREFCKDTAAIDSVPVATTRDYGRPLPDTIQLETTVTTISQEYLLEFTSMYGILEALHLELPCPEDRIVDFPEGKVDMDLFSLIRAPNRTKVKTSTRPRAAHEVPLLTVTASRTTTGVAPEVGQVEGIAATGPHVVKERRKRGNDRVDTNAPPKVLMIDQVDPRPTESTQGRKSLAAIELGMGSSHPVPASQGAPMDVSDPDLLSFTDPQSRPSVDVTHGNGVAMGSRFEQEAKLLKKSVAQVARQDKRIQARENEIKNLETLLEAESDIKKAAEGRREEKLKAAFEEFKQYEDNQVEQRCAEIDARLDALSLDFDEELYPHMLTTIVGRRWEIGHGLRLAVMKCGESTELRQAVTDIVSAGIANGMSEGCKNGVKHEKAKLSLEAIEAYDPEAEAKYITALHALKDLKYPIVDKLGSLKDAPMDVIMASLHLKSDTGDDAPQ</sequence>
<dbReference type="PANTHER" id="PTHR46148:SF59">
    <property type="entry name" value="NUCLEOTIDYLTRANSFERASE, RIBONUCLEASE H"/>
    <property type="match status" value="1"/>
</dbReference>
<feature type="compositionally biased region" description="Basic and acidic residues" evidence="2">
    <location>
        <begin position="57"/>
        <end position="71"/>
    </location>
</feature>
<feature type="region of interest" description="Disordered" evidence="2">
    <location>
        <begin position="506"/>
        <end position="544"/>
    </location>
</feature>
<keyword evidence="3" id="KW-0548">Nucleotidyltransferase</keyword>
<organism evidence="3">
    <name type="scientific">Tanacetum cinerariifolium</name>
    <name type="common">Dalmatian daisy</name>
    <name type="synonym">Chrysanthemum cinerariifolium</name>
    <dbReference type="NCBI Taxonomy" id="118510"/>
    <lineage>
        <taxon>Eukaryota</taxon>
        <taxon>Viridiplantae</taxon>
        <taxon>Streptophyta</taxon>
        <taxon>Embryophyta</taxon>
        <taxon>Tracheophyta</taxon>
        <taxon>Spermatophyta</taxon>
        <taxon>Magnoliopsida</taxon>
        <taxon>eudicotyledons</taxon>
        <taxon>Gunneridae</taxon>
        <taxon>Pentapetalae</taxon>
        <taxon>asterids</taxon>
        <taxon>campanulids</taxon>
        <taxon>Asterales</taxon>
        <taxon>Asteraceae</taxon>
        <taxon>Asteroideae</taxon>
        <taxon>Anthemideae</taxon>
        <taxon>Anthemidinae</taxon>
        <taxon>Tanacetum</taxon>
    </lineage>
</organism>
<dbReference type="InterPro" id="IPR011009">
    <property type="entry name" value="Kinase-like_dom_sf"/>
</dbReference>
<reference evidence="3" key="1">
    <citation type="journal article" date="2019" name="Sci. Rep.">
        <title>Draft genome of Tanacetum cinerariifolium, the natural source of mosquito coil.</title>
        <authorList>
            <person name="Yamashiro T."/>
            <person name="Shiraishi A."/>
            <person name="Satake H."/>
            <person name="Nakayama K."/>
        </authorList>
    </citation>
    <scope>NUCLEOTIDE SEQUENCE</scope>
</reference>
<feature type="coiled-coil region" evidence="1">
    <location>
        <begin position="566"/>
        <end position="600"/>
    </location>
</feature>
<evidence type="ECO:0000256" key="1">
    <source>
        <dbReference type="SAM" id="Coils"/>
    </source>
</evidence>
<evidence type="ECO:0000313" key="3">
    <source>
        <dbReference type="EMBL" id="GEU55976.1"/>
    </source>
</evidence>
<dbReference type="AlphaFoldDB" id="A0A6L2L340"/>
<dbReference type="EMBL" id="BKCJ010003583">
    <property type="protein sequence ID" value="GEU55976.1"/>
    <property type="molecule type" value="Genomic_DNA"/>
</dbReference>
<name>A0A6L2L340_TANCI</name>
<keyword evidence="3" id="KW-0695">RNA-directed DNA polymerase</keyword>
<proteinExistence type="predicted"/>